<name>A0A1X0B8F3_9MYCO</name>
<dbReference type="InterPro" id="IPR023985">
    <property type="entry name" value="SDR_subfam_1"/>
</dbReference>
<protein>
    <submittedName>
        <fullName evidence="4">3-ketoacyl-ACP reductase</fullName>
    </submittedName>
</protein>
<dbReference type="Pfam" id="PF13561">
    <property type="entry name" value="adh_short_C2"/>
    <property type="match status" value="1"/>
</dbReference>
<dbReference type="FunFam" id="3.40.50.720:FF:000084">
    <property type="entry name" value="Short-chain dehydrogenase reductase"/>
    <property type="match status" value="1"/>
</dbReference>
<reference evidence="4 5" key="1">
    <citation type="submission" date="2017-02" db="EMBL/GenBank/DDBJ databases">
        <title>The new phylogeny of genus Mycobacterium.</title>
        <authorList>
            <person name="Tortoli E."/>
            <person name="Trovato A."/>
            <person name="Cirillo D.M."/>
        </authorList>
    </citation>
    <scope>NUCLEOTIDE SEQUENCE [LARGE SCALE GENOMIC DNA]</scope>
    <source>
        <strain evidence="4 5">RW6</strain>
    </source>
</reference>
<dbReference type="PANTHER" id="PTHR42760">
    <property type="entry name" value="SHORT-CHAIN DEHYDROGENASES/REDUCTASES FAMILY MEMBER"/>
    <property type="match status" value="1"/>
</dbReference>
<dbReference type="STRING" id="1927124.BST13_05950"/>
<dbReference type="PANTHER" id="PTHR42760:SF133">
    <property type="entry name" value="3-OXOACYL-[ACYL-CARRIER-PROTEIN] REDUCTASE"/>
    <property type="match status" value="1"/>
</dbReference>
<dbReference type="Gene3D" id="3.40.50.720">
    <property type="entry name" value="NAD(P)-binding Rossmann-like Domain"/>
    <property type="match status" value="1"/>
</dbReference>
<dbReference type="OrthoDB" id="5173603at2"/>
<organism evidence="4 5">
    <name type="scientific">Mycobacterium aquaticum</name>
    <dbReference type="NCBI Taxonomy" id="1927124"/>
    <lineage>
        <taxon>Bacteria</taxon>
        <taxon>Bacillati</taxon>
        <taxon>Actinomycetota</taxon>
        <taxon>Actinomycetes</taxon>
        <taxon>Mycobacteriales</taxon>
        <taxon>Mycobacteriaceae</taxon>
        <taxon>Mycobacterium</taxon>
    </lineage>
</organism>
<dbReference type="InterPro" id="IPR002347">
    <property type="entry name" value="SDR_fam"/>
</dbReference>
<dbReference type="NCBIfam" id="TIGR03971">
    <property type="entry name" value="SDR_subfam_1"/>
    <property type="match status" value="1"/>
</dbReference>
<dbReference type="CDD" id="cd05233">
    <property type="entry name" value="SDR_c"/>
    <property type="match status" value="1"/>
</dbReference>
<evidence type="ECO:0000313" key="5">
    <source>
        <dbReference type="Proteomes" id="UP000192448"/>
    </source>
</evidence>
<dbReference type="EMBL" id="MVHF01000004">
    <property type="protein sequence ID" value="ORA38136.1"/>
    <property type="molecule type" value="Genomic_DNA"/>
</dbReference>
<evidence type="ECO:0000256" key="2">
    <source>
        <dbReference type="ARBA" id="ARBA00023002"/>
    </source>
</evidence>
<comment type="caution">
    <text evidence="4">The sequence shown here is derived from an EMBL/GenBank/DDBJ whole genome shotgun (WGS) entry which is preliminary data.</text>
</comment>
<dbReference type="NCBIfam" id="NF009467">
    <property type="entry name" value="PRK12826.1-3"/>
    <property type="match status" value="1"/>
</dbReference>
<dbReference type="PRINTS" id="PR00080">
    <property type="entry name" value="SDRFAMILY"/>
</dbReference>
<dbReference type="AlphaFoldDB" id="A0A1X0B8F3"/>
<evidence type="ECO:0000256" key="3">
    <source>
        <dbReference type="ARBA" id="ARBA00023027"/>
    </source>
</evidence>
<sequence>MGQLDGKVAFISGIARGQGRSHALTLAREGADIIGFDLCAKPSSTPYPGSTPQDLAQTRELIEETGRKVVADIADVRDFEAVRRVFDDGISHFGRVDIVVANAGICAGGLAWEITEEAWREMLDINLTGVWNTVRAAIPTLIEQGTGGSIVMTGSADGIKGHPNIAAYTASKFGVNGLVQSLAMELGQYNIRVNSVNPGQVDTDMIGNQFVWGLFRPDLEHPTRKDVIDVFKGVNLLPIPWMTPQDVSDGVLYLVSDAARYVTGHAHVIDAGNLLKS</sequence>
<gene>
    <name evidence="4" type="ORF">BST13_05950</name>
</gene>
<evidence type="ECO:0000256" key="1">
    <source>
        <dbReference type="ARBA" id="ARBA00006484"/>
    </source>
</evidence>
<keyword evidence="3" id="KW-0520">NAD</keyword>
<evidence type="ECO:0000313" key="4">
    <source>
        <dbReference type="EMBL" id="ORA38136.1"/>
    </source>
</evidence>
<dbReference type="Proteomes" id="UP000192448">
    <property type="component" value="Unassembled WGS sequence"/>
</dbReference>
<keyword evidence="2" id="KW-0560">Oxidoreductase</keyword>
<dbReference type="SUPFAM" id="SSF51735">
    <property type="entry name" value="NAD(P)-binding Rossmann-fold domains"/>
    <property type="match status" value="1"/>
</dbReference>
<proteinExistence type="inferred from homology"/>
<dbReference type="InterPro" id="IPR036291">
    <property type="entry name" value="NAD(P)-bd_dom_sf"/>
</dbReference>
<accession>A0A1X0B8F3</accession>
<dbReference type="PROSITE" id="PS00061">
    <property type="entry name" value="ADH_SHORT"/>
    <property type="match status" value="1"/>
</dbReference>
<dbReference type="GO" id="GO:0016616">
    <property type="term" value="F:oxidoreductase activity, acting on the CH-OH group of donors, NAD or NADP as acceptor"/>
    <property type="evidence" value="ECO:0007669"/>
    <property type="project" value="TreeGrafter"/>
</dbReference>
<comment type="similarity">
    <text evidence="1">Belongs to the short-chain dehydrogenases/reductases (SDR) family.</text>
</comment>
<dbReference type="InterPro" id="IPR020904">
    <property type="entry name" value="Sc_DH/Rdtase_CS"/>
</dbReference>
<keyword evidence="5" id="KW-1185">Reference proteome</keyword>
<dbReference type="RefSeq" id="WP_083161642.1">
    <property type="nucleotide sequence ID" value="NZ_MVHF01000004.1"/>
</dbReference>
<dbReference type="PRINTS" id="PR00081">
    <property type="entry name" value="GDHRDH"/>
</dbReference>